<reference evidence="2" key="1">
    <citation type="journal article" date="2020" name="New Phytol.">
        <title>Comparative genomics reveals dynamic genome evolution in host specialist ectomycorrhizal fungi.</title>
        <authorList>
            <person name="Lofgren L.A."/>
            <person name="Nguyen N.H."/>
            <person name="Vilgalys R."/>
            <person name="Ruytinx J."/>
            <person name="Liao H.L."/>
            <person name="Branco S."/>
            <person name="Kuo A."/>
            <person name="LaButti K."/>
            <person name="Lipzen A."/>
            <person name="Andreopoulos W."/>
            <person name="Pangilinan J."/>
            <person name="Riley R."/>
            <person name="Hundley H."/>
            <person name="Na H."/>
            <person name="Barry K."/>
            <person name="Grigoriev I.V."/>
            <person name="Stajich J.E."/>
            <person name="Kennedy P.G."/>
        </authorList>
    </citation>
    <scope>NUCLEOTIDE SEQUENCE</scope>
    <source>
        <strain evidence="2">S12</strain>
    </source>
</reference>
<dbReference type="RefSeq" id="XP_041156487.1">
    <property type="nucleotide sequence ID" value="XM_041300534.1"/>
</dbReference>
<gene>
    <name evidence="2" type="ORF">HD556DRAFT_1311376</name>
</gene>
<protein>
    <submittedName>
        <fullName evidence="2">Uncharacterized protein</fullName>
    </submittedName>
</protein>
<accession>A0A9P7AH77</accession>
<evidence type="ECO:0000313" key="3">
    <source>
        <dbReference type="Proteomes" id="UP000719766"/>
    </source>
</evidence>
<dbReference type="AlphaFoldDB" id="A0A9P7AH77"/>
<sequence>MYQGWLRGWKREKRNIGNWRARLSCGTHRITTWLTSGDGVGEVAGEAATLLDRLLHQGLLLGHYPVYETLLHKTVPLPPWRSNFNAEGELLPGGRHNVDELIPWISHITQSSQSTDIAALGENEVEVDELLASQGTLHCKLDAYMTHLDDATKHPMTHVRSECWSSTETSLHTQELEPSEASRRLGWIVREPLHRRASFTEETVYLRINVERVTNTYKGFGTLKYPISHCPPTTYLTKWIRYNGQLASDERWKERVIMGTVLLTLAAFVAQTSWTRRQAIAEMSSHRWPSHPGKKSGNDDDALAVDQEDGSYPTLYSI</sequence>
<dbReference type="EMBL" id="JABBWE010000059">
    <property type="protein sequence ID" value="KAG1789415.1"/>
    <property type="molecule type" value="Genomic_DNA"/>
</dbReference>
<organism evidence="2 3">
    <name type="scientific">Suillus plorans</name>
    <dbReference type="NCBI Taxonomy" id="116603"/>
    <lineage>
        <taxon>Eukaryota</taxon>
        <taxon>Fungi</taxon>
        <taxon>Dikarya</taxon>
        <taxon>Basidiomycota</taxon>
        <taxon>Agaricomycotina</taxon>
        <taxon>Agaricomycetes</taxon>
        <taxon>Agaricomycetidae</taxon>
        <taxon>Boletales</taxon>
        <taxon>Suillineae</taxon>
        <taxon>Suillaceae</taxon>
        <taxon>Suillus</taxon>
    </lineage>
</organism>
<dbReference type="Proteomes" id="UP000719766">
    <property type="component" value="Unassembled WGS sequence"/>
</dbReference>
<proteinExistence type="predicted"/>
<dbReference type="GeneID" id="64594298"/>
<evidence type="ECO:0000256" key="1">
    <source>
        <dbReference type="SAM" id="MobiDB-lite"/>
    </source>
</evidence>
<feature type="region of interest" description="Disordered" evidence="1">
    <location>
        <begin position="285"/>
        <end position="318"/>
    </location>
</feature>
<comment type="caution">
    <text evidence="2">The sequence shown here is derived from an EMBL/GenBank/DDBJ whole genome shotgun (WGS) entry which is preliminary data.</text>
</comment>
<dbReference type="OrthoDB" id="445556at2759"/>
<evidence type="ECO:0000313" key="2">
    <source>
        <dbReference type="EMBL" id="KAG1789415.1"/>
    </source>
</evidence>
<keyword evidence="3" id="KW-1185">Reference proteome</keyword>
<feature type="compositionally biased region" description="Acidic residues" evidence="1">
    <location>
        <begin position="299"/>
        <end position="309"/>
    </location>
</feature>
<name>A0A9P7AH77_9AGAM</name>